<dbReference type="EMBL" id="JAAKFY010000014">
    <property type="protein sequence ID" value="KAF3846084.1"/>
    <property type="molecule type" value="Genomic_DNA"/>
</dbReference>
<gene>
    <name evidence="1" type="ORF">F7725_003162</name>
</gene>
<evidence type="ECO:0000313" key="1">
    <source>
        <dbReference type="EMBL" id="KAF3846084.1"/>
    </source>
</evidence>
<reference evidence="1 2" key="1">
    <citation type="submission" date="2020-03" db="EMBL/GenBank/DDBJ databases">
        <title>Dissostichus mawsoni Genome sequencing and assembly.</title>
        <authorList>
            <person name="Park H."/>
        </authorList>
    </citation>
    <scope>NUCLEOTIDE SEQUENCE [LARGE SCALE GENOMIC DNA]</scope>
    <source>
        <strain evidence="1">DM0001</strain>
        <tissue evidence="1">Muscle</tissue>
    </source>
</reference>
<keyword evidence="2" id="KW-1185">Reference proteome</keyword>
<protein>
    <submittedName>
        <fullName evidence="1">Uncharacterized protein</fullName>
    </submittedName>
</protein>
<evidence type="ECO:0000313" key="2">
    <source>
        <dbReference type="Proteomes" id="UP000518266"/>
    </source>
</evidence>
<comment type="caution">
    <text evidence="1">The sequence shown here is derived from an EMBL/GenBank/DDBJ whole genome shotgun (WGS) entry which is preliminary data.</text>
</comment>
<accession>A0A7J5Y9J0</accession>
<sequence length="136" mass="14637">MPGSATARRLGGWWPVICQLHPSGSDSDSLCRGKAGHLVAPPSHPTLEHAAPAAAWGACMLALEVMLMGDFNYISLLPPFLASSPTAYEICCYLTSALGWLLLEGDRTGGKEAKASLQWLEAEKTAITYLQRHKQT</sequence>
<organism evidence="1 2">
    <name type="scientific">Dissostichus mawsoni</name>
    <name type="common">Antarctic cod</name>
    <dbReference type="NCBI Taxonomy" id="36200"/>
    <lineage>
        <taxon>Eukaryota</taxon>
        <taxon>Metazoa</taxon>
        <taxon>Chordata</taxon>
        <taxon>Craniata</taxon>
        <taxon>Vertebrata</taxon>
        <taxon>Euteleostomi</taxon>
        <taxon>Actinopterygii</taxon>
        <taxon>Neopterygii</taxon>
        <taxon>Teleostei</taxon>
        <taxon>Neoteleostei</taxon>
        <taxon>Acanthomorphata</taxon>
        <taxon>Eupercaria</taxon>
        <taxon>Perciformes</taxon>
        <taxon>Notothenioidei</taxon>
        <taxon>Nototheniidae</taxon>
        <taxon>Dissostichus</taxon>
    </lineage>
</organism>
<dbReference type="Proteomes" id="UP000518266">
    <property type="component" value="Unassembled WGS sequence"/>
</dbReference>
<name>A0A7J5Y9J0_DISMA</name>
<dbReference type="AlphaFoldDB" id="A0A7J5Y9J0"/>
<proteinExistence type="predicted"/>